<dbReference type="GO" id="GO:0033615">
    <property type="term" value="P:mitochondrial proton-transporting ATP synthase complex assembly"/>
    <property type="evidence" value="ECO:0007669"/>
    <property type="project" value="TreeGrafter"/>
</dbReference>
<dbReference type="InterPro" id="IPR011419">
    <property type="entry name" value="ATP12_ATP_synth-F1-assembly"/>
</dbReference>
<evidence type="ECO:0000313" key="1">
    <source>
        <dbReference type="EMBL" id="VDD97069.1"/>
    </source>
</evidence>
<sequence length="167" mass="19488">MSFLYYREDVIKNVMNYLETDTVLYRSEENDKLKSLQEAHWDPVIAWASERHRINLRPSYNVAESFESKKIVANLLRSYSFEALLGIQFAVESIKSLLLTLAVLEFYMEAPKAVKAALLEQHFQIESWGKVEWAHDVEYEELVARFSAGILFARFLSSIYHSRTLTN</sequence>
<reference evidence="1 2" key="2">
    <citation type="submission" date="2018-10" db="EMBL/GenBank/DDBJ databases">
        <authorList>
            <consortium name="Pathogen Informatics"/>
        </authorList>
    </citation>
    <scope>NUCLEOTIDE SEQUENCE [LARGE SCALE GENOMIC DNA]</scope>
</reference>
<proteinExistence type="predicted"/>
<protein>
    <submittedName>
        <fullName evidence="3">ATP synthase mitochondrial F1 complex assembly factor 2</fullName>
    </submittedName>
</protein>
<dbReference type="InterPro" id="IPR023335">
    <property type="entry name" value="ATP12_ortho_dom_sf"/>
</dbReference>
<dbReference type="GO" id="GO:0005739">
    <property type="term" value="C:mitochondrion"/>
    <property type="evidence" value="ECO:0007669"/>
    <property type="project" value="TreeGrafter"/>
</dbReference>
<dbReference type="WBParaSite" id="EVEC_0001264701-mRNA-1">
    <property type="protein sequence ID" value="EVEC_0001264701-mRNA-1"/>
    <property type="gene ID" value="EVEC_0001264701"/>
</dbReference>
<dbReference type="STRING" id="51028.A0A0N4VNS4"/>
<accession>A0A0N4VNS4</accession>
<evidence type="ECO:0000313" key="3">
    <source>
        <dbReference type="WBParaSite" id="EVEC_0001264701-mRNA-1"/>
    </source>
</evidence>
<dbReference type="PANTHER" id="PTHR21013:SF10">
    <property type="entry name" value="ATP SYNTHASE MITOCHONDRIAL F1 COMPLEX ASSEMBLY FACTOR 2"/>
    <property type="match status" value="1"/>
</dbReference>
<dbReference type="AlphaFoldDB" id="A0A0N4VNS4"/>
<organism evidence="3">
    <name type="scientific">Enterobius vermicularis</name>
    <name type="common">Human pinworm</name>
    <dbReference type="NCBI Taxonomy" id="51028"/>
    <lineage>
        <taxon>Eukaryota</taxon>
        <taxon>Metazoa</taxon>
        <taxon>Ecdysozoa</taxon>
        <taxon>Nematoda</taxon>
        <taxon>Chromadorea</taxon>
        <taxon>Rhabditida</taxon>
        <taxon>Spirurina</taxon>
        <taxon>Oxyuridomorpha</taxon>
        <taxon>Oxyuroidea</taxon>
        <taxon>Oxyuridae</taxon>
        <taxon>Enterobius</taxon>
    </lineage>
</organism>
<gene>
    <name evidence="1" type="ORF">EVEC_LOCUS11820</name>
</gene>
<dbReference type="Gene3D" id="1.10.3580.10">
    <property type="entry name" value="ATP12 ATPase"/>
    <property type="match status" value="1"/>
</dbReference>
<dbReference type="Proteomes" id="UP000274131">
    <property type="component" value="Unassembled WGS sequence"/>
</dbReference>
<reference evidence="3" key="1">
    <citation type="submission" date="2017-02" db="UniProtKB">
        <authorList>
            <consortium name="WormBaseParasite"/>
        </authorList>
    </citation>
    <scope>IDENTIFICATION</scope>
</reference>
<dbReference type="EMBL" id="UXUI01012761">
    <property type="protein sequence ID" value="VDD97069.1"/>
    <property type="molecule type" value="Genomic_DNA"/>
</dbReference>
<dbReference type="OrthoDB" id="5673at2759"/>
<evidence type="ECO:0000313" key="2">
    <source>
        <dbReference type="Proteomes" id="UP000274131"/>
    </source>
</evidence>
<keyword evidence="2" id="KW-1185">Reference proteome</keyword>
<dbReference type="PANTHER" id="PTHR21013">
    <property type="entry name" value="ATP SYNTHASE MITOCHONDRIAL F1 COMPLEX ASSEMBLY FACTOR 2/ATP12 PROTEIN, MITOCHONDRIAL PRECURSOR"/>
    <property type="match status" value="1"/>
</dbReference>
<name>A0A0N4VNS4_ENTVE</name>
<dbReference type="SUPFAM" id="SSF160909">
    <property type="entry name" value="ATP12-like"/>
    <property type="match status" value="1"/>
</dbReference>
<dbReference type="Pfam" id="PF07542">
    <property type="entry name" value="ATP12"/>
    <property type="match status" value="1"/>
</dbReference>